<organism evidence="2 3">
    <name type="scientific">Hibiscus sabdariffa</name>
    <name type="common">roselle</name>
    <dbReference type="NCBI Taxonomy" id="183260"/>
    <lineage>
        <taxon>Eukaryota</taxon>
        <taxon>Viridiplantae</taxon>
        <taxon>Streptophyta</taxon>
        <taxon>Embryophyta</taxon>
        <taxon>Tracheophyta</taxon>
        <taxon>Spermatophyta</taxon>
        <taxon>Magnoliopsida</taxon>
        <taxon>eudicotyledons</taxon>
        <taxon>Gunneridae</taxon>
        <taxon>Pentapetalae</taxon>
        <taxon>rosids</taxon>
        <taxon>malvids</taxon>
        <taxon>Malvales</taxon>
        <taxon>Malvaceae</taxon>
        <taxon>Malvoideae</taxon>
        <taxon>Hibiscus</taxon>
    </lineage>
</organism>
<sequence>MRAAGLQPVLMAWQSIAGRSRDGSTGWQHGSRSRAAGHGMAWQQVTGMLQIVPELASQAGHGMAAQDGSTAAGHGQQVTGWHGSRASQAGHGMAAQDGSTAAGHGMAWQQVTGMLQIVPEL</sequence>
<comment type="caution">
    <text evidence="2">The sequence shown here is derived from an EMBL/GenBank/DDBJ whole genome shotgun (WGS) entry which is preliminary data.</text>
</comment>
<protein>
    <submittedName>
        <fullName evidence="2">Uncharacterized protein</fullName>
    </submittedName>
</protein>
<keyword evidence="3" id="KW-1185">Reference proteome</keyword>
<evidence type="ECO:0000256" key="1">
    <source>
        <dbReference type="SAM" id="MobiDB-lite"/>
    </source>
</evidence>
<accession>A0ABR2GB32</accession>
<proteinExistence type="predicted"/>
<gene>
    <name evidence="2" type="ORF">V6N12_049674</name>
</gene>
<dbReference type="Proteomes" id="UP001472677">
    <property type="component" value="Unassembled WGS sequence"/>
</dbReference>
<dbReference type="EMBL" id="JBBPBM010000001">
    <property type="protein sequence ID" value="KAK8599801.1"/>
    <property type="molecule type" value="Genomic_DNA"/>
</dbReference>
<evidence type="ECO:0000313" key="2">
    <source>
        <dbReference type="EMBL" id="KAK8599801.1"/>
    </source>
</evidence>
<reference evidence="2 3" key="1">
    <citation type="journal article" date="2024" name="G3 (Bethesda)">
        <title>Genome assembly of Hibiscus sabdariffa L. provides insights into metabolisms of medicinal natural products.</title>
        <authorList>
            <person name="Kim T."/>
        </authorList>
    </citation>
    <scope>NUCLEOTIDE SEQUENCE [LARGE SCALE GENOMIC DNA]</scope>
    <source>
        <strain evidence="2">TK-2024</strain>
        <tissue evidence="2">Old leaves</tissue>
    </source>
</reference>
<feature type="region of interest" description="Disordered" evidence="1">
    <location>
        <begin position="59"/>
        <end position="101"/>
    </location>
</feature>
<evidence type="ECO:0000313" key="3">
    <source>
        <dbReference type="Proteomes" id="UP001472677"/>
    </source>
</evidence>
<name>A0ABR2GB32_9ROSI</name>